<feature type="domain" description="Pex N-terminal" evidence="18">
    <location>
        <begin position="2"/>
        <end position="57"/>
    </location>
</feature>
<comment type="pathway">
    <text evidence="2">Protein modification; protein ubiquitination.</text>
</comment>
<proteinExistence type="inferred from homology"/>
<organism evidence="19 20">
    <name type="scientific">Rhododendron simsii</name>
    <name type="common">Sims's rhododendron</name>
    <dbReference type="NCBI Taxonomy" id="118357"/>
    <lineage>
        <taxon>Eukaryota</taxon>
        <taxon>Viridiplantae</taxon>
        <taxon>Streptophyta</taxon>
        <taxon>Embryophyta</taxon>
        <taxon>Tracheophyta</taxon>
        <taxon>Spermatophyta</taxon>
        <taxon>Magnoliopsida</taxon>
        <taxon>eudicotyledons</taxon>
        <taxon>Gunneridae</taxon>
        <taxon>Pentapetalae</taxon>
        <taxon>asterids</taxon>
        <taxon>Ericales</taxon>
        <taxon>Ericaceae</taxon>
        <taxon>Ericoideae</taxon>
        <taxon>Rhodoreae</taxon>
        <taxon>Rhododendron</taxon>
    </lineage>
</organism>
<evidence type="ECO:0000256" key="6">
    <source>
        <dbReference type="ARBA" id="ARBA00022692"/>
    </source>
</evidence>
<dbReference type="AlphaFoldDB" id="A0A834HHN8"/>
<gene>
    <name evidence="19" type="ORF">RHSIM_Rhsim02G0192800</name>
</gene>
<evidence type="ECO:0000259" key="18">
    <source>
        <dbReference type="Pfam" id="PF04757"/>
    </source>
</evidence>
<evidence type="ECO:0000256" key="17">
    <source>
        <dbReference type="ARBA" id="ARBA00034523"/>
    </source>
</evidence>
<keyword evidence="12" id="KW-1133">Transmembrane helix</keyword>
<evidence type="ECO:0000256" key="3">
    <source>
        <dbReference type="ARBA" id="ARBA00008704"/>
    </source>
</evidence>
<evidence type="ECO:0000256" key="11">
    <source>
        <dbReference type="ARBA" id="ARBA00022927"/>
    </source>
</evidence>
<keyword evidence="7" id="KW-0479">Metal-binding</keyword>
<dbReference type="PANTHER" id="PTHR48178">
    <property type="entry name" value="PEROXISOME BIOGENESIS FACTOR 2"/>
    <property type="match status" value="1"/>
</dbReference>
<dbReference type="InterPro" id="IPR023213">
    <property type="entry name" value="CAT-like_dom_sf"/>
</dbReference>
<dbReference type="Pfam" id="PF04757">
    <property type="entry name" value="Pex2_Pex12"/>
    <property type="match status" value="1"/>
</dbReference>
<dbReference type="Proteomes" id="UP000626092">
    <property type="component" value="Unassembled WGS sequence"/>
</dbReference>
<evidence type="ECO:0000256" key="14">
    <source>
        <dbReference type="ARBA" id="ARBA00023140"/>
    </source>
</evidence>
<comment type="catalytic activity">
    <reaction evidence="16">
        <text>[E2 ubiquitin-conjugating enzyme]-S-ubiquitinyl-L-cysteine + [acceptor protein]-L-cysteine = [E2 ubiquitin-conjugating enzyme]-L-cysteine + [acceptor protein]-S-ubiquitinyl-L-cysteine.</text>
        <dbReference type="EC" id="2.3.2.36"/>
    </reaction>
</comment>
<evidence type="ECO:0000256" key="4">
    <source>
        <dbReference type="ARBA" id="ARBA00022448"/>
    </source>
</evidence>
<dbReference type="PANTHER" id="PTHR48178:SF1">
    <property type="entry name" value="PEROXISOME BIOGENESIS FACTOR 2"/>
    <property type="match status" value="1"/>
</dbReference>
<evidence type="ECO:0000256" key="12">
    <source>
        <dbReference type="ARBA" id="ARBA00022989"/>
    </source>
</evidence>
<name>A0A834HHN8_RHOSS</name>
<sequence>MSAMLKEQLVNVFSLMKLGFLFQYEPELDAFLEFLIWRFSIWVDKPTPGNALMNLSFPMVTGQLLKNDEGQWMIKCNDAGVRLVEVRAKGSVEGWLRRADREKELELVHWEDMVLPVTSTPDSDSLLLIPLLLPRSSRAWADITLGGKMLTPPLFQLLPLPKPGNKNTNHQTYTALIDRYETSIQSPTLDMAKQHATVTFGFTDEMVQSCIAMAKTVCAPNDTSLMPFEALAGLFWFLHGNVWEIKMDGLSEATFVIGEAVKKMEKQRILDLIERPIRGFLDKYDRATFIDHDMLKINACLLRVTGVRLAFKLLVALSKDDDG</sequence>
<dbReference type="EC" id="2.3.2.36" evidence="17"/>
<dbReference type="Gene3D" id="3.30.559.10">
    <property type="entry name" value="Chloramphenicol acetyltransferase-like domain"/>
    <property type="match status" value="1"/>
</dbReference>
<dbReference type="GO" id="GO:0005778">
    <property type="term" value="C:peroxisomal membrane"/>
    <property type="evidence" value="ECO:0007669"/>
    <property type="project" value="UniProtKB-SubCell"/>
</dbReference>
<dbReference type="EMBL" id="WJXA01000002">
    <property type="protein sequence ID" value="KAF7151104.1"/>
    <property type="molecule type" value="Genomic_DNA"/>
</dbReference>
<keyword evidence="6" id="KW-0812">Transmembrane</keyword>
<comment type="similarity">
    <text evidence="3">Belongs to the pex2/pex10/pex12 family.</text>
</comment>
<evidence type="ECO:0000256" key="9">
    <source>
        <dbReference type="ARBA" id="ARBA00022786"/>
    </source>
</evidence>
<evidence type="ECO:0000313" key="20">
    <source>
        <dbReference type="Proteomes" id="UP000626092"/>
    </source>
</evidence>
<evidence type="ECO:0000256" key="16">
    <source>
        <dbReference type="ARBA" id="ARBA00034438"/>
    </source>
</evidence>
<dbReference type="InterPro" id="IPR006845">
    <property type="entry name" value="Pex_N"/>
</dbReference>
<keyword evidence="5" id="KW-0808">Transferase</keyword>
<keyword evidence="4" id="KW-0813">Transport</keyword>
<keyword evidence="14" id="KW-0576">Peroxisome</keyword>
<keyword evidence="8" id="KW-0863">Zinc-finger</keyword>
<evidence type="ECO:0000256" key="8">
    <source>
        <dbReference type="ARBA" id="ARBA00022771"/>
    </source>
</evidence>
<evidence type="ECO:0000256" key="7">
    <source>
        <dbReference type="ARBA" id="ARBA00022723"/>
    </source>
</evidence>
<evidence type="ECO:0000313" key="19">
    <source>
        <dbReference type="EMBL" id="KAF7151104.1"/>
    </source>
</evidence>
<dbReference type="GO" id="GO:0061630">
    <property type="term" value="F:ubiquitin protein ligase activity"/>
    <property type="evidence" value="ECO:0007669"/>
    <property type="project" value="UniProtKB-EC"/>
</dbReference>
<evidence type="ECO:0000256" key="13">
    <source>
        <dbReference type="ARBA" id="ARBA00023136"/>
    </source>
</evidence>
<dbReference type="GO" id="GO:0016558">
    <property type="term" value="P:protein import into peroxisome matrix"/>
    <property type="evidence" value="ECO:0007669"/>
    <property type="project" value="InterPro"/>
</dbReference>
<dbReference type="OrthoDB" id="1701437at2759"/>
<evidence type="ECO:0000256" key="10">
    <source>
        <dbReference type="ARBA" id="ARBA00022833"/>
    </source>
</evidence>
<evidence type="ECO:0000256" key="15">
    <source>
        <dbReference type="ARBA" id="ARBA00032511"/>
    </source>
</evidence>
<evidence type="ECO:0000256" key="1">
    <source>
        <dbReference type="ARBA" id="ARBA00004585"/>
    </source>
</evidence>
<comment type="subcellular location">
    <subcellularLocation>
        <location evidence="1">Peroxisome membrane</location>
        <topology evidence="1">Multi-pass membrane protein</topology>
    </subcellularLocation>
</comment>
<keyword evidence="20" id="KW-1185">Reference proteome</keyword>
<evidence type="ECO:0000256" key="2">
    <source>
        <dbReference type="ARBA" id="ARBA00004906"/>
    </source>
</evidence>
<keyword evidence="11" id="KW-0653">Protein transport</keyword>
<evidence type="ECO:0000256" key="5">
    <source>
        <dbReference type="ARBA" id="ARBA00022679"/>
    </source>
</evidence>
<dbReference type="GO" id="GO:0008270">
    <property type="term" value="F:zinc ion binding"/>
    <property type="evidence" value="ECO:0007669"/>
    <property type="project" value="UniProtKB-KW"/>
</dbReference>
<keyword evidence="13" id="KW-0472">Membrane</keyword>
<comment type="caution">
    <text evidence="19">The sequence shown here is derived from an EMBL/GenBank/DDBJ whole genome shotgun (WGS) entry which is preliminary data.</text>
</comment>
<dbReference type="InterPro" id="IPR025654">
    <property type="entry name" value="PEX2/10"/>
</dbReference>
<reference evidence="19" key="1">
    <citation type="submission" date="2019-11" db="EMBL/GenBank/DDBJ databases">
        <authorList>
            <person name="Liu Y."/>
            <person name="Hou J."/>
            <person name="Li T.-Q."/>
            <person name="Guan C.-H."/>
            <person name="Wu X."/>
            <person name="Wu H.-Z."/>
            <person name="Ling F."/>
            <person name="Zhang R."/>
            <person name="Shi X.-G."/>
            <person name="Ren J.-P."/>
            <person name="Chen E.-F."/>
            <person name="Sun J.-M."/>
        </authorList>
    </citation>
    <scope>NUCLEOTIDE SEQUENCE</scope>
    <source>
        <strain evidence="19">Adult_tree_wgs_1</strain>
        <tissue evidence="19">Leaves</tissue>
    </source>
</reference>
<accession>A0A834HHN8</accession>
<protein>
    <recommendedName>
        <fullName evidence="17">RING-type E3 ubiquitin transferase (cysteine targeting)</fullName>
        <ecNumber evidence="17">2.3.2.36</ecNumber>
    </recommendedName>
    <alternativeName>
        <fullName evidence="15">Peroxin-2</fullName>
    </alternativeName>
</protein>
<keyword evidence="10" id="KW-0862">Zinc</keyword>
<keyword evidence="9" id="KW-0833">Ubl conjugation pathway</keyword>